<dbReference type="PATRIC" id="fig|1236046.5.peg.237"/>
<accession>A0A117M8F6</accession>
<evidence type="ECO:0000313" key="2">
    <source>
        <dbReference type="Proteomes" id="UP000055014"/>
    </source>
</evidence>
<evidence type="ECO:0000313" key="1">
    <source>
        <dbReference type="EMBL" id="KUK90142.1"/>
    </source>
</evidence>
<dbReference type="Proteomes" id="UP000055014">
    <property type="component" value="Unassembled WGS sequence"/>
</dbReference>
<sequence length="124" mass="14529">MLNLDYLCTKTGQEIGETGDKTILQKALGVLREDGVYAMFLWLEKEDNEIRKKLNNLLNNEEIKKYLLQNSKCFPDNFKGFCETLSEVAKDIDRLFFLKKILERSLTYALYHAKIKDEENVEEV</sequence>
<reference evidence="2" key="1">
    <citation type="journal article" date="2015" name="MBio">
        <title>Genome-Resolved Metagenomic Analysis Reveals Roles for Candidate Phyla and Other Microbial Community Members in Biogeochemical Transformations in Oil Reservoirs.</title>
        <authorList>
            <person name="Hu P."/>
            <person name="Tom L."/>
            <person name="Singh A."/>
            <person name="Thomas B.C."/>
            <person name="Baker B.J."/>
            <person name="Piceno Y.M."/>
            <person name="Andersen G.L."/>
            <person name="Banfield J.F."/>
        </authorList>
    </citation>
    <scope>NUCLEOTIDE SEQUENCE [LARGE SCALE GENOMIC DNA]</scope>
</reference>
<organism evidence="1 2">
    <name type="scientific">Mesotoga infera</name>
    <dbReference type="NCBI Taxonomy" id="1236046"/>
    <lineage>
        <taxon>Bacteria</taxon>
        <taxon>Thermotogati</taxon>
        <taxon>Thermotogota</taxon>
        <taxon>Thermotogae</taxon>
        <taxon>Kosmotogales</taxon>
        <taxon>Kosmotogaceae</taxon>
        <taxon>Mesotoga</taxon>
    </lineage>
</organism>
<dbReference type="EMBL" id="LGGW01000049">
    <property type="protein sequence ID" value="KUK90142.1"/>
    <property type="molecule type" value="Genomic_DNA"/>
</dbReference>
<dbReference type="AlphaFoldDB" id="A0A117M8F6"/>
<evidence type="ECO:0008006" key="3">
    <source>
        <dbReference type="Google" id="ProtNLM"/>
    </source>
</evidence>
<proteinExistence type="predicted"/>
<protein>
    <recommendedName>
        <fullName evidence="3">CRISPR type III-B/RAMP module-associated protein Cmr5</fullName>
    </recommendedName>
</protein>
<gene>
    <name evidence="1" type="ORF">XE02_0670</name>
</gene>
<name>A0A117M8F6_9BACT</name>
<comment type="caution">
    <text evidence="1">The sequence shown here is derived from an EMBL/GenBank/DDBJ whole genome shotgun (WGS) entry which is preliminary data.</text>
</comment>